<gene>
    <name evidence="2" type="ORF">GCM10025791_36430</name>
</gene>
<dbReference type="SUPFAM" id="SSF54427">
    <property type="entry name" value="NTF2-like"/>
    <property type="match status" value="1"/>
</dbReference>
<dbReference type="AlphaFoldDB" id="A0AAV3U745"/>
<evidence type="ECO:0000313" key="3">
    <source>
        <dbReference type="Proteomes" id="UP001409585"/>
    </source>
</evidence>
<dbReference type="RefSeq" id="WP_345425834.1">
    <property type="nucleotide sequence ID" value="NZ_AP031496.1"/>
</dbReference>
<dbReference type="EMBL" id="BAABLX010000029">
    <property type="protein sequence ID" value="GAA4952459.1"/>
    <property type="molecule type" value="Genomic_DNA"/>
</dbReference>
<comment type="caution">
    <text evidence="2">The sequence shown here is derived from an EMBL/GenBank/DDBJ whole genome shotgun (WGS) entry which is preliminary data.</text>
</comment>
<keyword evidence="3" id="KW-1185">Reference proteome</keyword>
<feature type="domain" description="SnoaL-like" evidence="1">
    <location>
        <begin position="7"/>
        <end position="129"/>
    </location>
</feature>
<proteinExistence type="predicted"/>
<dbReference type="InterPro" id="IPR037401">
    <property type="entry name" value="SnoaL-like"/>
</dbReference>
<protein>
    <recommendedName>
        <fullName evidence="1">SnoaL-like domain-containing protein</fullName>
    </recommendedName>
</protein>
<evidence type="ECO:0000259" key="1">
    <source>
        <dbReference type="Pfam" id="PF13577"/>
    </source>
</evidence>
<dbReference type="Pfam" id="PF13577">
    <property type="entry name" value="SnoaL_4"/>
    <property type="match status" value="1"/>
</dbReference>
<sequence length="137" mass="15363">MSFSGSTEDRLAIRELLDIYADGVNQRSADIWGSTWAEDSEWNLPVVPGMEEIKGKANIVNAWTQAMEHFPFVFMIQSAGSIDIQGNTATMRSYTSEVAVLADGTELRPSGQYDDKLQRIDGQWLFVQRSFQSLHGE</sequence>
<dbReference type="Gene3D" id="3.10.450.50">
    <property type="match status" value="1"/>
</dbReference>
<name>A0AAV3U745_9ALTE</name>
<accession>A0AAV3U745</accession>
<reference evidence="3" key="1">
    <citation type="journal article" date="2019" name="Int. J. Syst. Evol. Microbiol.">
        <title>The Global Catalogue of Microorganisms (GCM) 10K type strain sequencing project: providing services to taxonomists for standard genome sequencing and annotation.</title>
        <authorList>
            <consortium name="The Broad Institute Genomics Platform"/>
            <consortium name="The Broad Institute Genome Sequencing Center for Infectious Disease"/>
            <person name="Wu L."/>
            <person name="Ma J."/>
        </authorList>
    </citation>
    <scope>NUCLEOTIDE SEQUENCE [LARGE SCALE GENOMIC DNA]</scope>
    <source>
        <strain evidence="3">JCM 19134</strain>
    </source>
</reference>
<dbReference type="InterPro" id="IPR032710">
    <property type="entry name" value="NTF2-like_dom_sf"/>
</dbReference>
<organism evidence="2 3">
    <name type="scientific">Halioxenophilus aromaticivorans</name>
    <dbReference type="NCBI Taxonomy" id="1306992"/>
    <lineage>
        <taxon>Bacteria</taxon>
        <taxon>Pseudomonadati</taxon>
        <taxon>Pseudomonadota</taxon>
        <taxon>Gammaproteobacteria</taxon>
        <taxon>Alteromonadales</taxon>
        <taxon>Alteromonadaceae</taxon>
        <taxon>Halioxenophilus</taxon>
    </lineage>
</organism>
<dbReference type="Proteomes" id="UP001409585">
    <property type="component" value="Unassembled WGS sequence"/>
</dbReference>
<evidence type="ECO:0000313" key="2">
    <source>
        <dbReference type="EMBL" id="GAA4952459.1"/>
    </source>
</evidence>